<sequence>MLRAPSRRIVPGVLHRRLPAVPAPDQPPGTALLPSVFLAVRHRGLVSAQWPHRQPSIQPPTPWPGHPGCPGSSSPDLHSTTHLLNSGAIPKSPSL</sequence>
<organism evidence="2 3">
    <name type="scientific">Rhipicephalus sanguineus</name>
    <name type="common">Brown dog tick</name>
    <name type="synonym">Ixodes sanguineus</name>
    <dbReference type="NCBI Taxonomy" id="34632"/>
    <lineage>
        <taxon>Eukaryota</taxon>
        <taxon>Metazoa</taxon>
        <taxon>Ecdysozoa</taxon>
        <taxon>Arthropoda</taxon>
        <taxon>Chelicerata</taxon>
        <taxon>Arachnida</taxon>
        <taxon>Acari</taxon>
        <taxon>Parasitiformes</taxon>
        <taxon>Ixodida</taxon>
        <taxon>Ixodoidea</taxon>
        <taxon>Ixodidae</taxon>
        <taxon>Rhipicephalinae</taxon>
        <taxon>Rhipicephalus</taxon>
        <taxon>Rhipicephalus</taxon>
    </lineage>
</organism>
<reference evidence="2" key="1">
    <citation type="journal article" date="2020" name="Cell">
        <title>Large-Scale Comparative Analyses of Tick Genomes Elucidate Their Genetic Diversity and Vector Capacities.</title>
        <authorList>
            <consortium name="Tick Genome and Microbiome Consortium (TIGMIC)"/>
            <person name="Jia N."/>
            <person name="Wang J."/>
            <person name="Shi W."/>
            <person name="Du L."/>
            <person name="Sun Y."/>
            <person name="Zhan W."/>
            <person name="Jiang J.F."/>
            <person name="Wang Q."/>
            <person name="Zhang B."/>
            <person name="Ji P."/>
            <person name="Bell-Sakyi L."/>
            <person name="Cui X.M."/>
            <person name="Yuan T.T."/>
            <person name="Jiang B.G."/>
            <person name="Yang W.F."/>
            <person name="Lam T.T."/>
            <person name="Chang Q.C."/>
            <person name="Ding S.J."/>
            <person name="Wang X.J."/>
            <person name="Zhu J.G."/>
            <person name="Ruan X.D."/>
            <person name="Zhao L."/>
            <person name="Wei J.T."/>
            <person name="Ye R.Z."/>
            <person name="Que T.C."/>
            <person name="Du C.H."/>
            <person name="Zhou Y.H."/>
            <person name="Cheng J.X."/>
            <person name="Dai P.F."/>
            <person name="Guo W.B."/>
            <person name="Han X.H."/>
            <person name="Huang E.J."/>
            <person name="Li L.F."/>
            <person name="Wei W."/>
            <person name="Gao Y.C."/>
            <person name="Liu J.Z."/>
            <person name="Shao H.Z."/>
            <person name="Wang X."/>
            <person name="Wang C.C."/>
            <person name="Yang T.C."/>
            <person name="Huo Q.B."/>
            <person name="Li W."/>
            <person name="Chen H.Y."/>
            <person name="Chen S.E."/>
            <person name="Zhou L.G."/>
            <person name="Ni X.B."/>
            <person name="Tian J.H."/>
            <person name="Sheng Y."/>
            <person name="Liu T."/>
            <person name="Pan Y.S."/>
            <person name="Xia L.Y."/>
            <person name="Li J."/>
            <person name="Zhao F."/>
            <person name="Cao W.C."/>
        </authorList>
    </citation>
    <scope>NUCLEOTIDE SEQUENCE</scope>
    <source>
        <strain evidence="2">Rsan-2018</strain>
    </source>
</reference>
<feature type="region of interest" description="Disordered" evidence="1">
    <location>
        <begin position="49"/>
        <end position="95"/>
    </location>
</feature>
<comment type="caution">
    <text evidence="2">The sequence shown here is derived from an EMBL/GenBank/DDBJ whole genome shotgun (WGS) entry which is preliminary data.</text>
</comment>
<evidence type="ECO:0000313" key="2">
    <source>
        <dbReference type="EMBL" id="KAH7968049.1"/>
    </source>
</evidence>
<keyword evidence="3" id="KW-1185">Reference proteome</keyword>
<dbReference type="AlphaFoldDB" id="A0A9D4Q4E0"/>
<reference evidence="2" key="2">
    <citation type="submission" date="2021-09" db="EMBL/GenBank/DDBJ databases">
        <authorList>
            <person name="Jia N."/>
            <person name="Wang J."/>
            <person name="Shi W."/>
            <person name="Du L."/>
            <person name="Sun Y."/>
            <person name="Zhan W."/>
            <person name="Jiang J."/>
            <person name="Wang Q."/>
            <person name="Zhang B."/>
            <person name="Ji P."/>
            <person name="Sakyi L.B."/>
            <person name="Cui X."/>
            <person name="Yuan T."/>
            <person name="Jiang B."/>
            <person name="Yang W."/>
            <person name="Lam T.T.-Y."/>
            <person name="Chang Q."/>
            <person name="Ding S."/>
            <person name="Wang X."/>
            <person name="Zhu J."/>
            <person name="Ruan X."/>
            <person name="Zhao L."/>
            <person name="Wei J."/>
            <person name="Que T."/>
            <person name="Du C."/>
            <person name="Cheng J."/>
            <person name="Dai P."/>
            <person name="Han X."/>
            <person name="Huang E."/>
            <person name="Gao Y."/>
            <person name="Liu J."/>
            <person name="Shao H."/>
            <person name="Ye R."/>
            <person name="Li L."/>
            <person name="Wei W."/>
            <person name="Wang X."/>
            <person name="Wang C."/>
            <person name="Huo Q."/>
            <person name="Li W."/>
            <person name="Guo W."/>
            <person name="Chen H."/>
            <person name="Chen S."/>
            <person name="Zhou L."/>
            <person name="Zhou L."/>
            <person name="Ni X."/>
            <person name="Tian J."/>
            <person name="Zhou Y."/>
            <person name="Sheng Y."/>
            <person name="Liu T."/>
            <person name="Pan Y."/>
            <person name="Xia L."/>
            <person name="Li J."/>
            <person name="Zhao F."/>
            <person name="Cao W."/>
        </authorList>
    </citation>
    <scope>NUCLEOTIDE SEQUENCE</scope>
    <source>
        <strain evidence="2">Rsan-2018</strain>
        <tissue evidence="2">Larvae</tissue>
    </source>
</reference>
<evidence type="ECO:0000313" key="3">
    <source>
        <dbReference type="Proteomes" id="UP000821837"/>
    </source>
</evidence>
<dbReference type="EMBL" id="JABSTV010001248">
    <property type="protein sequence ID" value="KAH7968049.1"/>
    <property type="molecule type" value="Genomic_DNA"/>
</dbReference>
<dbReference type="Proteomes" id="UP000821837">
    <property type="component" value="Unassembled WGS sequence"/>
</dbReference>
<accession>A0A9D4Q4E0</accession>
<proteinExistence type="predicted"/>
<protein>
    <submittedName>
        <fullName evidence="2">Uncharacterized protein</fullName>
    </submittedName>
</protein>
<evidence type="ECO:0000256" key="1">
    <source>
        <dbReference type="SAM" id="MobiDB-lite"/>
    </source>
</evidence>
<gene>
    <name evidence="2" type="ORF">HPB52_005534</name>
</gene>
<feature type="compositionally biased region" description="Pro residues" evidence="1">
    <location>
        <begin position="57"/>
        <end position="67"/>
    </location>
</feature>
<name>A0A9D4Q4E0_RHISA</name>